<dbReference type="Gramene" id="TKW38986">
    <property type="protein sequence ID" value="TKW38986"/>
    <property type="gene ID" value="SEVIR_1G150632v2"/>
</dbReference>
<gene>
    <name evidence="2" type="ORF">SEVIR_1G150632v2</name>
</gene>
<feature type="signal peptide" evidence="1">
    <location>
        <begin position="1"/>
        <end position="17"/>
    </location>
</feature>
<keyword evidence="3" id="KW-1185">Reference proteome</keyword>
<dbReference type="EMBL" id="CM016552">
    <property type="protein sequence ID" value="TKW38987.1"/>
    <property type="molecule type" value="Genomic_DNA"/>
</dbReference>
<keyword evidence="1" id="KW-0732">Signal</keyword>
<dbReference type="Gramene" id="TKW38987">
    <property type="protein sequence ID" value="TKW38987"/>
    <property type="gene ID" value="SEVIR_1G150632v2"/>
</dbReference>
<dbReference type="Gramene" id="TKW38990">
    <property type="protein sequence ID" value="TKW38990"/>
    <property type="gene ID" value="SEVIR_1G150632v2"/>
</dbReference>
<dbReference type="Gramene" id="TKW38989">
    <property type="protein sequence ID" value="TKW38989"/>
    <property type="gene ID" value="SEVIR_1G150632v2"/>
</dbReference>
<dbReference type="EMBL" id="CM016552">
    <property type="protein sequence ID" value="TKW38986.1"/>
    <property type="molecule type" value="Genomic_DNA"/>
</dbReference>
<feature type="chain" id="PRO_5033452718" evidence="1">
    <location>
        <begin position="18"/>
        <end position="48"/>
    </location>
</feature>
<organism evidence="2 3">
    <name type="scientific">Setaria viridis</name>
    <name type="common">Green bristlegrass</name>
    <name type="synonym">Setaria italica subsp. viridis</name>
    <dbReference type="NCBI Taxonomy" id="4556"/>
    <lineage>
        <taxon>Eukaryota</taxon>
        <taxon>Viridiplantae</taxon>
        <taxon>Streptophyta</taxon>
        <taxon>Embryophyta</taxon>
        <taxon>Tracheophyta</taxon>
        <taxon>Spermatophyta</taxon>
        <taxon>Magnoliopsida</taxon>
        <taxon>Liliopsida</taxon>
        <taxon>Poales</taxon>
        <taxon>Poaceae</taxon>
        <taxon>PACMAD clade</taxon>
        <taxon>Panicoideae</taxon>
        <taxon>Panicodae</taxon>
        <taxon>Paniceae</taxon>
        <taxon>Cenchrinae</taxon>
        <taxon>Setaria</taxon>
    </lineage>
</organism>
<protein>
    <submittedName>
        <fullName evidence="2">Uncharacterized protein</fullName>
    </submittedName>
</protein>
<sequence length="48" mass="5628">MVTLVSFGLQNLVLVMCVQIELYYSNNCTDNYLVFWQRCTVMFPFLGL</sequence>
<dbReference type="AlphaFoldDB" id="A0A4U6WKY4"/>
<dbReference type="Gramene" id="TKW38988">
    <property type="protein sequence ID" value="TKW38988"/>
    <property type="gene ID" value="SEVIR_1G150632v2"/>
</dbReference>
<evidence type="ECO:0000313" key="2">
    <source>
        <dbReference type="EMBL" id="TKW38987.1"/>
    </source>
</evidence>
<proteinExistence type="predicted"/>
<name>A0A4U6WKY4_SETVI</name>
<dbReference type="EMBL" id="CM016552">
    <property type="protein sequence ID" value="TKW38990.1"/>
    <property type="molecule type" value="Genomic_DNA"/>
</dbReference>
<dbReference type="EMBL" id="CM016552">
    <property type="protein sequence ID" value="TKW38989.1"/>
    <property type="molecule type" value="Genomic_DNA"/>
</dbReference>
<evidence type="ECO:0000313" key="3">
    <source>
        <dbReference type="Proteomes" id="UP000298652"/>
    </source>
</evidence>
<dbReference type="EMBL" id="CM016552">
    <property type="protein sequence ID" value="TKW38988.1"/>
    <property type="molecule type" value="Genomic_DNA"/>
</dbReference>
<reference evidence="2 3" key="1">
    <citation type="submission" date="2019-03" db="EMBL/GenBank/DDBJ databases">
        <title>WGS assembly of Setaria viridis.</title>
        <authorList>
            <person name="Huang P."/>
            <person name="Jenkins J."/>
            <person name="Grimwood J."/>
            <person name="Barry K."/>
            <person name="Healey A."/>
            <person name="Mamidi S."/>
            <person name="Sreedasyam A."/>
            <person name="Shu S."/>
            <person name="Feldman M."/>
            <person name="Wu J."/>
            <person name="Yu Y."/>
            <person name="Chen C."/>
            <person name="Johnson J."/>
            <person name="Rokhsar D."/>
            <person name="Baxter I."/>
            <person name="Schmutz J."/>
            <person name="Brutnell T."/>
            <person name="Kellogg E."/>
        </authorList>
    </citation>
    <scope>NUCLEOTIDE SEQUENCE [LARGE SCALE GENOMIC DNA]</scope>
    <source>
        <strain evidence="3">cv. A10</strain>
    </source>
</reference>
<accession>A0A4U6WKY4</accession>
<evidence type="ECO:0000256" key="1">
    <source>
        <dbReference type="SAM" id="SignalP"/>
    </source>
</evidence>
<dbReference type="Proteomes" id="UP000298652">
    <property type="component" value="Chromosome 1"/>
</dbReference>